<dbReference type="HOGENOM" id="CLU_033198_1_0_11"/>
<feature type="transmembrane region" description="Helical" evidence="6">
    <location>
        <begin position="296"/>
        <end position="313"/>
    </location>
</feature>
<feature type="transmembrane region" description="Helical" evidence="6">
    <location>
        <begin position="248"/>
        <end position="276"/>
    </location>
</feature>
<evidence type="ECO:0000256" key="6">
    <source>
        <dbReference type="SAM" id="Phobius"/>
    </source>
</evidence>
<proteinExistence type="inferred from homology"/>
<feature type="transmembrane region" description="Helical" evidence="6">
    <location>
        <begin position="172"/>
        <end position="193"/>
    </location>
</feature>
<protein>
    <submittedName>
        <fullName evidence="7">Nitrate/nitrite transporter</fullName>
    </submittedName>
</protein>
<dbReference type="InterPro" id="IPR011701">
    <property type="entry name" value="MFS"/>
</dbReference>
<comment type="similarity">
    <text evidence="2">Belongs to the major facilitator superfamily. Nitrate/nitrite porter (TC 2.A.1.8) family.</text>
</comment>
<dbReference type="OrthoDB" id="9771451at2"/>
<evidence type="ECO:0000256" key="2">
    <source>
        <dbReference type="ARBA" id="ARBA00008432"/>
    </source>
</evidence>
<dbReference type="SUPFAM" id="SSF103473">
    <property type="entry name" value="MFS general substrate transporter"/>
    <property type="match status" value="1"/>
</dbReference>
<accession>M1NLD0</accession>
<feature type="transmembrane region" description="Helical" evidence="6">
    <location>
        <begin position="325"/>
        <end position="346"/>
    </location>
</feature>
<evidence type="ECO:0000313" key="7">
    <source>
        <dbReference type="EMBL" id="AGF72218.1"/>
    </source>
</evidence>
<feature type="transmembrane region" description="Helical" evidence="6">
    <location>
        <begin position="415"/>
        <end position="435"/>
    </location>
</feature>
<dbReference type="RefSeq" id="WP_015400637.1">
    <property type="nucleotide sequence ID" value="NC_020302.1"/>
</dbReference>
<organism evidence="7 8">
    <name type="scientific">Corynebacterium halotolerans YIM 70093 = DSM 44683</name>
    <dbReference type="NCBI Taxonomy" id="1121362"/>
    <lineage>
        <taxon>Bacteria</taxon>
        <taxon>Bacillati</taxon>
        <taxon>Actinomycetota</taxon>
        <taxon>Actinomycetes</taxon>
        <taxon>Mycobacteriales</taxon>
        <taxon>Corynebacteriaceae</taxon>
        <taxon>Corynebacterium</taxon>
    </lineage>
</organism>
<feature type="transmembrane region" description="Helical" evidence="6">
    <location>
        <begin position="31"/>
        <end position="55"/>
    </location>
</feature>
<dbReference type="eggNOG" id="COG2223">
    <property type="taxonomic scope" value="Bacteria"/>
</dbReference>
<dbReference type="PATRIC" id="fig|1121362.3.peg.1221"/>
<name>M1NLD0_9CORY</name>
<sequence>MTALNTEGRVLQGWDPEDEERWDSRIAWTTLWISTITLFIGFATWYLVSAIAPMLNQIGFDLTAGQLYWLTAIPGLACGIFRLIWMFLPPMLGTRKLVTLSSLLFVIPMLGWFFAVQDTSTPFWWLMLLAFLSGVGGGVFSGFMPSTGYFFPKRLSGTALGLQAGLSNLGMSFIQLVAPWLMGFTLLGIGFVAPQRTGTGDNIFVHNPAIFLAPWAVLMAVIAWIYLKDVPVTANFRQQIDIFGNTNTWVLTIIYLMTFGAFSGFAAQFALLINNIYGANSPFAETRGIEDLPRGAAWAFLFPLIGALVRALWGPLCDKFGGAVWTFVGGVGMTIFTAVAALFLTPDSPDQFWWFLGAMLIMAFFTGLGNAGTFKQMPMILPKRQAGGVIGWTGAIGAFGPFIVGVLLSMMAPTVFFWGCVVFFAVATALTWIFYARPNAPYPG</sequence>
<dbReference type="InterPro" id="IPR036259">
    <property type="entry name" value="MFS_trans_sf"/>
</dbReference>
<evidence type="ECO:0000256" key="5">
    <source>
        <dbReference type="ARBA" id="ARBA00023136"/>
    </source>
</evidence>
<feature type="transmembrane region" description="Helical" evidence="6">
    <location>
        <begin position="352"/>
        <end position="374"/>
    </location>
</feature>
<evidence type="ECO:0000313" key="8">
    <source>
        <dbReference type="Proteomes" id="UP000011723"/>
    </source>
</evidence>
<dbReference type="Pfam" id="PF07690">
    <property type="entry name" value="MFS_1"/>
    <property type="match status" value="1"/>
</dbReference>
<feature type="transmembrane region" description="Helical" evidence="6">
    <location>
        <begin position="97"/>
        <end position="117"/>
    </location>
</feature>
<evidence type="ECO:0000256" key="3">
    <source>
        <dbReference type="ARBA" id="ARBA00022692"/>
    </source>
</evidence>
<dbReference type="EMBL" id="CP003697">
    <property type="protein sequence ID" value="AGF72218.1"/>
    <property type="molecule type" value="Genomic_DNA"/>
</dbReference>
<evidence type="ECO:0000256" key="1">
    <source>
        <dbReference type="ARBA" id="ARBA00004141"/>
    </source>
</evidence>
<dbReference type="GO" id="GO:0016020">
    <property type="term" value="C:membrane"/>
    <property type="evidence" value="ECO:0007669"/>
    <property type="project" value="UniProtKB-SubCell"/>
</dbReference>
<dbReference type="KEGG" id="chn:A605_06060"/>
<evidence type="ECO:0000256" key="4">
    <source>
        <dbReference type="ARBA" id="ARBA00022989"/>
    </source>
</evidence>
<dbReference type="InterPro" id="IPR044772">
    <property type="entry name" value="NO3_transporter"/>
</dbReference>
<dbReference type="GO" id="GO:0015112">
    <property type="term" value="F:nitrate transmembrane transporter activity"/>
    <property type="evidence" value="ECO:0007669"/>
    <property type="project" value="InterPro"/>
</dbReference>
<gene>
    <name evidence="7" type="ORF">A605_06060</name>
</gene>
<feature type="transmembrane region" description="Helical" evidence="6">
    <location>
        <begin position="123"/>
        <end position="151"/>
    </location>
</feature>
<dbReference type="AlphaFoldDB" id="M1NLD0"/>
<feature type="transmembrane region" description="Helical" evidence="6">
    <location>
        <begin position="386"/>
        <end position="409"/>
    </location>
</feature>
<feature type="transmembrane region" description="Helical" evidence="6">
    <location>
        <begin position="205"/>
        <end position="227"/>
    </location>
</feature>
<keyword evidence="8" id="KW-1185">Reference proteome</keyword>
<keyword evidence="3 6" id="KW-0812">Transmembrane</keyword>
<dbReference type="Proteomes" id="UP000011723">
    <property type="component" value="Chromosome"/>
</dbReference>
<keyword evidence="5 6" id="KW-0472">Membrane</keyword>
<keyword evidence="4 6" id="KW-1133">Transmembrane helix</keyword>
<comment type="subcellular location">
    <subcellularLocation>
        <location evidence="1">Membrane</location>
        <topology evidence="1">Multi-pass membrane protein</topology>
    </subcellularLocation>
</comment>
<dbReference type="PANTHER" id="PTHR23515">
    <property type="entry name" value="HIGH-AFFINITY NITRATE TRANSPORTER 2.3"/>
    <property type="match status" value="1"/>
</dbReference>
<dbReference type="Gene3D" id="1.20.1250.20">
    <property type="entry name" value="MFS general substrate transporter like domains"/>
    <property type="match status" value="1"/>
</dbReference>
<reference evidence="7 8" key="1">
    <citation type="journal article" date="2012" name="Stand. Genomic Sci.">
        <title>Genome sequence of the halotolerant bacterium Corynebacterium halotolerans type strain YIM 70093(T) (= DSM 44683(T)).</title>
        <authorList>
            <person name="Ruckert C."/>
            <person name="Albersmeier A."/>
            <person name="Al-Dilaimi A."/>
            <person name="Niehaus K."/>
            <person name="Szczepanowski R."/>
            <person name="Kalinowski J."/>
        </authorList>
    </citation>
    <scope>NUCLEOTIDE SEQUENCE [LARGE SCALE GENOMIC DNA]</scope>
    <source>
        <strain evidence="7">YIM 70093</strain>
    </source>
</reference>
<feature type="transmembrane region" description="Helical" evidence="6">
    <location>
        <begin position="67"/>
        <end position="85"/>
    </location>
</feature>
<dbReference type="STRING" id="1121362.A605_06060"/>